<organism evidence="2 3">
    <name type="scientific">Polarella glacialis</name>
    <name type="common">Dinoflagellate</name>
    <dbReference type="NCBI Taxonomy" id="89957"/>
    <lineage>
        <taxon>Eukaryota</taxon>
        <taxon>Sar</taxon>
        <taxon>Alveolata</taxon>
        <taxon>Dinophyceae</taxon>
        <taxon>Suessiales</taxon>
        <taxon>Suessiaceae</taxon>
        <taxon>Polarella</taxon>
    </lineage>
</organism>
<gene>
    <name evidence="2" type="ORF">PGLA1383_LOCUS18093</name>
</gene>
<proteinExistence type="predicted"/>
<evidence type="ECO:0000313" key="3">
    <source>
        <dbReference type="Proteomes" id="UP000654075"/>
    </source>
</evidence>
<feature type="region of interest" description="Disordered" evidence="1">
    <location>
        <begin position="1"/>
        <end position="45"/>
    </location>
</feature>
<evidence type="ECO:0000256" key="1">
    <source>
        <dbReference type="SAM" id="MobiDB-lite"/>
    </source>
</evidence>
<dbReference type="EMBL" id="CAJNNV010011448">
    <property type="protein sequence ID" value="CAE8599748.1"/>
    <property type="molecule type" value="Genomic_DNA"/>
</dbReference>
<evidence type="ECO:0000313" key="2">
    <source>
        <dbReference type="EMBL" id="CAE8599748.1"/>
    </source>
</evidence>
<dbReference type="AlphaFoldDB" id="A0A813EGF6"/>
<feature type="non-terminal residue" evidence="2">
    <location>
        <position position="139"/>
    </location>
</feature>
<dbReference type="Proteomes" id="UP000654075">
    <property type="component" value="Unassembled WGS sequence"/>
</dbReference>
<reference evidence="2" key="1">
    <citation type="submission" date="2021-02" db="EMBL/GenBank/DDBJ databases">
        <authorList>
            <person name="Dougan E. K."/>
            <person name="Rhodes N."/>
            <person name="Thang M."/>
            <person name="Chan C."/>
        </authorList>
    </citation>
    <scope>NUCLEOTIDE SEQUENCE</scope>
</reference>
<protein>
    <submittedName>
        <fullName evidence="2">Uncharacterized protein</fullName>
    </submittedName>
</protein>
<comment type="caution">
    <text evidence="2">The sequence shown here is derived from an EMBL/GenBank/DDBJ whole genome shotgun (WGS) entry which is preliminary data.</text>
</comment>
<feature type="non-terminal residue" evidence="2">
    <location>
        <position position="1"/>
    </location>
</feature>
<sequence>TEEAGHPEGSCTDDEGQAEEGGGPLEDARQEAESQAQQPGFRRVRGTSFRGSAAAEYIAAASEKVRQSYEKTPFQLLAPAPSAVPEDSQKSSAGKLRHVQVQLDSPHAEAKAKDFNVHRRAELLDEERTQIQQQLRRQE</sequence>
<feature type="region of interest" description="Disordered" evidence="1">
    <location>
        <begin position="79"/>
        <end position="111"/>
    </location>
</feature>
<accession>A0A813EGF6</accession>
<name>A0A813EGF6_POLGL</name>
<keyword evidence="3" id="KW-1185">Reference proteome</keyword>